<keyword evidence="1" id="KW-0732">Signal</keyword>
<feature type="chain" id="PRO_5019195572" evidence="1">
    <location>
        <begin position="19"/>
        <end position="122"/>
    </location>
</feature>
<sequence length="122" mass="13492">MRFGSLVALGGLASMTRACLQYGLAFDLVDSFIDFSFVDDGTTTCSGRWYNWQGGDGEEYWAPNCLAGYQVRATVCDVFACPSSSWIILYTTPHGTWEWRTGNFGFIYNGHSAAGVLDNHFC</sequence>
<keyword evidence="3" id="KW-1185">Reference proteome</keyword>
<evidence type="ECO:0000313" key="2">
    <source>
        <dbReference type="EMBL" id="RKU44302.1"/>
    </source>
</evidence>
<dbReference type="AlphaFoldDB" id="A0A420Y8U4"/>
<proteinExistence type="predicted"/>
<accession>A0A420Y8U4</accession>
<comment type="caution">
    <text evidence="2">The sequence shown here is derived from an EMBL/GenBank/DDBJ whole genome shotgun (WGS) entry which is preliminary data.</text>
</comment>
<protein>
    <submittedName>
        <fullName evidence="2">Uncharacterized protein</fullName>
    </submittedName>
</protein>
<organism evidence="2 3">
    <name type="scientific">Coniochaeta pulveracea</name>
    <dbReference type="NCBI Taxonomy" id="177199"/>
    <lineage>
        <taxon>Eukaryota</taxon>
        <taxon>Fungi</taxon>
        <taxon>Dikarya</taxon>
        <taxon>Ascomycota</taxon>
        <taxon>Pezizomycotina</taxon>
        <taxon>Sordariomycetes</taxon>
        <taxon>Sordariomycetidae</taxon>
        <taxon>Coniochaetales</taxon>
        <taxon>Coniochaetaceae</taxon>
        <taxon>Coniochaeta</taxon>
    </lineage>
</organism>
<evidence type="ECO:0000313" key="3">
    <source>
        <dbReference type="Proteomes" id="UP000275385"/>
    </source>
</evidence>
<dbReference type="Proteomes" id="UP000275385">
    <property type="component" value="Unassembled WGS sequence"/>
</dbReference>
<feature type="signal peptide" evidence="1">
    <location>
        <begin position="1"/>
        <end position="18"/>
    </location>
</feature>
<reference evidence="2 3" key="1">
    <citation type="submission" date="2018-08" db="EMBL/GenBank/DDBJ databases">
        <title>Draft genome of the lignicolous fungus Coniochaeta pulveracea.</title>
        <authorList>
            <person name="Borstlap C.J."/>
            <person name="De Witt R.N."/>
            <person name="Botha A."/>
            <person name="Volschenk H."/>
        </authorList>
    </citation>
    <scope>NUCLEOTIDE SEQUENCE [LARGE SCALE GENOMIC DNA]</scope>
    <source>
        <strain evidence="2 3">CAB683</strain>
    </source>
</reference>
<gene>
    <name evidence="2" type="ORF">DL546_004569</name>
</gene>
<name>A0A420Y8U4_9PEZI</name>
<evidence type="ECO:0000256" key="1">
    <source>
        <dbReference type="SAM" id="SignalP"/>
    </source>
</evidence>
<dbReference type="EMBL" id="QVQW01000032">
    <property type="protein sequence ID" value="RKU44302.1"/>
    <property type="molecule type" value="Genomic_DNA"/>
</dbReference>